<feature type="transmembrane region" description="Helical" evidence="1">
    <location>
        <begin position="126"/>
        <end position="146"/>
    </location>
</feature>
<keyword evidence="4" id="KW-1185">Reference proteome</keyword>
<reference evidence="2 3" key="1">
    <citation type="journal article" date="2010" name="Nature">
        <title>Genome sequencing and analysis of the model grass Brachypodium distachyon.</title>
        <authorList>
            <consortium name="International Brachypodium Initiative"/>
        </authorList>
    </citation>
    <scope>NUCLEOTIDE SEQUENCE [LARGE SCALE GENOMIC DNA]</scope>
    <source>
        <strain evidence="2">Bd21</strain>
        <strain evidence="3">cv. Bd21</strain>
    </source>
</reference>
<evidence type="ECO:0000313" key="4">
    <source>
        <dbReference type="Proteomes" id="UP000008810"/>
    </source>
</evidence>
<dbReference type="EnsemblPlants" id="PNT74682">
    <property type="protein sequence ID" value="PNT74682"/>
    <property type="gene ID" value="BRADI_1g20313v3"/>
</dbReference>
<proteinExistence type="predicted"/>
<dbReference type="Proteomes" id="UP000008810">
    <property type="component" value="Chromosome 1"/>
</dbReference>
<dbReference type="EMBL" id="CM000880">
    <property type="protein sequence ID" value="PNT74680.1"/>
    <property type="molecule type" value="Genomic_DNA"/>
</dbReference>
<keyword evidence="1" id="KW-1133">Transmembrane helix</keyword>
<dbReference type="Gramene" id="PNT74682">
    <property type="protein sequence ID" value="PNT74682"/>
    <property type="gene ID" value="BRADI_1g20313v3"/>
</dbReference>
<feature type="transmembrane region" description="Helical" evidence="1">
    <location>
        <begin position="70"/>
        <end position="93"/>
    </location>
</feature>
<keyword evidence="1" id="KW-0472">Membrane</keyword>
<keyword evidence="1" id="KW-0812">Transmembrane</keyword>
<feature type="transmembrane region" description="Helical" evidence="1">
    <location>
        <begin position="190"/>
        <end position="210"/>
    </location>
</feature>
<evidence type="ECO:0000256" key="1">
    <source>
        <dbReference type="SAM" id="Phobius"/>
    </source>
</evidence>
<accession>A0A2K2DK77</accession>
<evidence type="ECO:0000313" key="2">
    <source>
        <dbReference type="EMBL" id="PNT74680.1"/>
    </source>
</evidence>
<dbReference type="Gramene" id="PNT74680">
    <property type="protein sequence ID" value="PNT74680"/>
    <property type="gene ID" value="BRADI_1g20313v3"/>
</dbReference>
<protein>
    <submittedName>
        <fullName evidence="2 3">Uncharacterized protein</fullName>
    </submittedName>
</protein>
<dbReference type="ExpressionAtlas" id="A0A2K2DK77">
    <property type="expression patterns" value="baseline"/>
</dbReference>
<organism evidence="2">
    <name type="scientific">Brachypodium distachyon</name>
    <name type="common">Purple false brome</name>
    <name type="synonym">Trachynia distachya</name>
    <dbReference type="NCBI Taxonomy" id="15368"/>
    <lineage>
        <taxon>Eukaryota</taxon>
        <taxon>Viridiplantae</taxon>
        <taxon>Streptophyta</taxon>
        <taxon>Embryophyta</taxon>
        <taxon>Tracheophyta</taxon>
        <taxon>Spermatophyta</taxon>
        <taxon>Magnoliopsida</taxon>
        <taxon>Liliopsida</taxon>
        <taxon>Poales</taxon>
        <taxon>Poaceae</taxon>
        <taxon>BOP clade</taxon>
        <taxon>Pooideae</taxon>
        <taxon>Stipodae</taxon>
        <taxon>Brachypodieae</taxon>
        <taxon>Brachypodium</taxon>
    </lineage>
</organism>
<name>A0A2K2DK77_BRADI</name>
<gene>
    <name evidence="3" type="primary">LOC100828966</name>
    <name evidence="2" type="ORF">BRADI_1g20313v3</name>
</gene>
<reference evidence="2" key="2">
    <citation type="submission" date="2017-06" db="EMBL/GenBank/DDBJ databases">
        <title>WGS assembly of Brachypodium distachyon.</title>
        <authorList>
            <consortium name="The International Brachypodium Initiative"/>
            <person name="Lucas S."/>
            <person name="Harmon-Smith M."/>
            <person name="Lail K."/>
            <person name="Tice H."/>
            <person name="Grimwood J."/>
            <person name="Bruce D."/>
            <person name="Barry K."/>
            <person name="Shu S."/>
            <person name="Lindquist E."/>
            <person name="Wang M."/>
            <person name="Pitluck S."/>
            <person name="Vogel J.P."/>
            <person name="Garvin D.F."/>
            <person name="Mockler T.C."/>
            <person name="Schmutz J."/>
            <person name="Rokhsar D."/>
            <person name="Bevan M.W."/>
        </authorList>
    </citation>
    <scope>NUCLEOTIDE SEQUENCE</scope>
    <source>
        <strain evidence="2">Bd21</strain>
    </source>
</reference>
<dbReference type="EnsemblPlants" id="PNT74680">
    <property type="protein sequence ID" value="PNT74680"/>
    <property type="gene ID" value="BRADI_1g20313v3"/>
</dbReference>
<dbReference type="EMBL" id="CM000880">
    <property type="protein sequence ID" value="PNT74682.1"/>
    <property type="molecule type" value="Genomic_DNA"/>
</dbReference>
<feature type="transmembrane region" description="Helical" evidence="1">
    <location>
        <begin position="158"/>
        <end position="178"/>
    </location>
</feature>
<evidence type="ECO:0000313" key="3">
    <source>
        <dbReference type="EnsemblPlants" id="PNT74680"/>
    </source>
</evidence>
<reference evidence="3" key="3">
    <citation type="submission" date="2018-08" db="UniProtKB">
        <authorList>
            <consortium name="EnsemblPlants"/>
        </authorList>
    </citation>
    <scope>IDENTIFICATION</scope>
    <source>
        <strain evidence="3">cv. Bd21</strain>
    </source>
</reference>
<dbReference type="AlphaFoldDB" id="A0A2K2DK77"/>
<sequence>MQLQRSLPTRLQGYVPPLGSSASAPLLPLPFGPPSSLFCKSIFSVFRKPDQKKKPSSFARAVQESKKAKIALNGQFVLAMASYPFVVGFTFAARSGLLNVVKPAGVPSTGFDLWKTSDAASLVKTALSFTAVLAVHVVLLGHLLMMRLPGAPYLSRQCLVAGPMLLFFITINYFYTYLTHTRYGASTKEWYIFTVFTVLLVVITGWMYLVPIKQETVAKNGKEPEPAAQV</sequence>